<feature type="compositionally biased region" description="Low complexity" evidence="1">
    <location>
        <begin position="1098"/>
        <end position="1111"/>
    </location>
</feature>
<feature type="compositionally biased region" description="Polar residues" evidence="1">
    <location>
        <begin position="1193"/>
        <end position="1217"/>
    </location>
</feature>
<dbReference type="VEuPathDB" id="FungiDB:BD410DRAFT_901182"/>
<keyword evidence="3" id="KW-1185">Reference proteome</keyword>
<feature type="compositionally biased region" description="Polar residues" evidence="1">
    <location>
        <begin position="830"/>
        <end position="840"/>
    </location>
</feature>
<feature type="region of interest" description="Disordered" evidence="1">
    <location>
        <begin position="793"/>
        <end position="847"/>
    </location>
</feature>
<dbReference type="OrthoDB" id="3256387at2759"/>
<evidence type="ECO:0000313" key="3">
    <source>
        <dbReference type="Proteomes" id="UP000294933"/>
    </source>
</evidence>
<feature type="compositionally biased region" description="Low complexity" evidence="1">
    <location>
        <begin position="1228"/>
        <end position="1251"/>
    </location>
</feature>
<feature type="compositionally biased region" description="Acidic residues" evidence="1">
    <location>
        <begin position="423"/>
        <end position="439"/>
    </location>
</feature>
<protein>
    <submittedName>
        <fullName evidence="2">Uncharacterized protein</fullName>
    </submittedName>
</protein>
<feature type="region of interest" description="Disordered" evidence="1">
    <location>
        <begin position="1070"/>
        <end position="1403"/>
    </location>
</feature>
<feature type="compositionally biased region" description="Polar residues" evidence="1">
    <location>
        <begin position="593"/>
        <end position="619"/>
    </location>
</feature>
<feature type="compositionally biased region" description="Low complexity" evidence="1">
    <location>
        <begin position="1019"/>
        <end position="1031"/>
    </location>
</feature>
<reference evidence="2 3" key="1">
    <citation type="submission" date="2018-06" db="EMBL/GenBank/DDBJ databases">
        <title>A transcriptomic atlas of mushroom development highlights an independent origin of complex multicellularity.</title>
        <authorList>
            <consortium name="DOE Joint Genome Institute"/>
            <person name="Krizsan K."/>
            <person name="Almasi E."/>
            <person name="Merenyi Z."/>
            <person name="Sahu N."/>
            <person name="Viragh M."/>
            <person name="Koszo T."/>
            <person name="Mondo S."/>
            <person name="Kiss B."/>
            <person name="Balint B."/>
            <person name="Kues U."/>
            <person name="Barry K."/>
            <person name="Hegedus J.C."/>
            <person name="Henrissat B."/>
            <person name="Johnson J."/>
            <person name="Lipzen A."/>
            <person name="Ohm R."/>
            <person name="Nagy I."/>
            <person name="Pangilinan J."/>
            <person name="Yan J."/>
            <person name="Xiong Y."/>
            <person name="Grigoriev I.V."/>
            <person name="Hibbett D.S."/>
            <person name="Nagy L.G."/>
        </authorList>
    </citation>
    <scope>NUCLEOTIDE SEQUENCE [LARGE SCALE GENOMIC DNA]</scope>
    <source>
        <strain evidence="2 3">SZMC22713</strain>
    </source>
</reference>
<feature type="region of interest" description="Disordered" evidence="1">
    <location>
        <begin position="458"/>
        <end position="505"/>
    </location>
</feature>
<accession>A0A4Y7PRN1</accession>
<feature type="compositionally biased region" description="Pro residues" evidence="1">
    <location>
        <begin position="1271"/>
        <end position="1286"/>
    </location>
</feature>
<name>A0A4Y7PRN1_9AGAM</name>
<feature type="compositionally biased region" description="Pro residues" evidence="1">
    <location>
        <begin position="1474"/>
        <end position="1483"/>
    </location>
</feature>
<feature type="compositionally biased region" description="Polar residues" evidence="1">
    <location>
        <begin position="1070"/>
        <end position="1086"/>
    </location>
</feature>
<feature type="compositionally biased region" description="Polar residues" evidence="1">
    <location>
        <begin position="802"/>
        <end position="815"/>
    </location>
</feature>
<feature type="compositionally biased region" description="Low complexity" evidence="1">
    <location>
        <begin position="1536"/>
        <end position="1545"/>
    </location>
</feature>
<feature type="compositionally biased region" description="Polar residues" evidence="1">
    <location>
        <begin position="130"/>
        <end position="139"/>
    </location>
</feature>
<organism evidence="2 3">
    <name type="scientific">Rickenella mellea</name>
    <dbReference type="NCBI Taxonomy" id="50990"/>
    <lineage>
        <taxon>Eukaryota</taxon>
        <taxon>Fungi</taxon>
        <taxon>Dikarya</taxon>
        <taxon>Basidiomycota</taxon>
        <taxon>Agaricomycotina</taxon>
        <taxon>Agaricomycetes</taxon>
        <taxon>Hymenochaetales</taxon>
        <taxon>Rickenellaceae</taxon>
        <taxon>Rickenella</taxon>
    </lineage>
</organism>
<sequence>MSSTVSEPKPDAGVAPAVATSMPTLPAYSSTTTTPTTSSLTGTTTTTKSRRSSAISTTTRASEMRASNSQHNPQNHHGEKSGAASKLSDALASLHIGGGGGRNRSSIGTAQKPKSSLDSTDFPPQHDPFASTNSDNTSFRIYPTPPASSSHILLSEPNGRSHAHDQTRSGGYSGAQHVGLDDATTTANTAANAMGARRGSTFLGAASDALSFGRTLGASFTRRRSKQIDTPVVNGNANANANGTAHPQQWTTITTTTTTATNGGGGLWKGKNLLTKAKAKDSWALQRPVSSRSRSRSRSGSASALPDVIEISSATSGAAGVSNTSRTRLSTNGSTSALDRDANLIVQPVRRSAEEEAAEQQERERLREAAAQSIGLGPLMREDSFSIGEGAVMEGGYGHGRDAGFAYTFLGDTSRERGVSVSEGDEEEETGDNGGDEEGKEGSNAALHLSSLKSILRPGTPSTIASLSHPHSLRTPTEHSRPPLPSTTGPPPPLPPPAPPQLPQLPAYPAQLAALEQFVQLSCTMQKHSPAQPGLLMFARGKGAWRARHVVLSGLLEPQTNLKTSMTATTVHAPPPAPSASGTSYFPPATTYSDLNASPTKKRPTVSTALSVTSSGHTQLSSLAPLSPSTPATPGTAGHTHAPHHAGAFHLHVFKSSAYAETELERLLIVADSVIFVAESEAGGRRGVVKVGGVEVGGGSAGSGGQSGMSGADGRAMTMWWLQIADAGEMQKWIGAVKNAVLLQRAEKAGLGMPPSSSSSEPRGDLDVMLSMRAQGLITTPTQTTFSEPHLISHAPLPFRPTSPSSITTAVQQRGSMPASPSGIVRSQGLPHTSTSTSDARASLPPLHAPRAVSALKGLFTGSNRPRSPSRASFSQSLSDQPSLDGTIAIADKEEVAAAATPSFTHRGNALLSLLRSGSGMASAAASPPQSPVTAVMPLPGRSSSVALDGSANTVAGGIGAAQVDRPIADRTLLEDEQDIMPASNGDLPQVSNRMEDDVHAIPQTQPLQPAPRPKRPWSSSAISYNSSVNSRPDGASTSRLAIPPAAFVQSKSNLSKASPEAVSVNGSVAGTLNGVDTSPVSSTGVFDTPEQRSRRPSVSSSVSSFASAFADGKSHPIQPGHKTERSNSSSGGTSGSRSRARIAGKLPKMLSPPSGPPPLPPPPPPPPPPTSQVNNRHPSSIGERHPYATPGRASSESQASSVKTSPSVMSDSTSASPPYINGRNRLSMSSAPSVNSSSTTQSQTRKNTQNGLHAGLLFPQTGLGSKRASLPPPQLPAPTFALPPTPRREGSLPRAPDSAPAKRTTFRESLTHRGLKLSLSPPPTTELPPRPVDRPSSLRSHRRTTSGGTTKAASLYTIPASPSAPPPTGPLPPTPQEQYPVLSRHSSIKQRLRMKSAPSPAPSHISFTASLISQNNSPRLEFPNSLPPTPPVPLGEPITTMQNDPNFLNMSPTDSVSHEMNFLHLTSPVQYTPPPIEIPQPPSSFALQPVQGSPHSIELTSLSPPPRRGARRNTTPPEPPQPVEIPEKGKDEESPSSPSVPTTPITDLDDRKTISAQDSAVALALDMTE</sequence>
<feature type="compositionally biased region" description="Pro residues" evidence="1">
    <location>
        <begin position="1321"/>
        <end position="1331"/>
    </location>
</feature>
<feature type="compositionally biased region" description="Pro residues" evidence="1">
    <location>
        <begin position="482"/>
        <end position="503"/>
    </location>
</feature>
<evidence type="ECO:0000313" key="2">
    <source>
        <dbReference type="EMBL" id="TDL17835.1"/>
    </source>
</evidence>
<gene>
    <name evidence="2" type="ORF">BD410DRAFT_901182</name>
</gene>
<feature type="compositionally biased region" description="Polar residues" evidence="1">
    <location>
        <begin position="65"/>
        <end position="75"/>
    </location>
</feature>
<feature type="compositionally biased region" description="Pro residues" evidence="1">
    <location>
        <begin position="1363"/>
        <end position="1376"/>
    </location>
</feature>
<feature type="compositionally biased region" description="Low complexity" evidence="1">
    <location>
        <begin position="81"/>
        <end position="94"/>
    </location>
</feature>
<feature type="region of interest" description="Disordered" evidence="1">
    <location>
        <begin position="1003"/>
        <end position="1038"/>
    </location>
</feature>
<dbReference type="Proteomes" id="UP000294933">
    <property type="component" value="Unassembled WGS sequence"/>
</dbReference>
<feature type="region of interest" description="Disordered" evidence="1">
    <location>
        <begin position="1"/>
        <end position="179"/>
    </location>
</feature>
<feature type="compositionally biased region" description="Polar residues" evidence="1">
    <location>
        <begin position="316"/>
        <end position="337"/>
    </location>
</feature>
<evidence type="ECO:0000256" key="1">
    <source>
        <dbReference type="SAM" id="MobiDB-lite"/>
    </source>
</evidence>
<feature type="region of interest" description="Disordered" evidence="1">
    <location>
        <begin position="593"/>
        <end position="643"/>
    </location>
</feature>
<dbReference type="STRING" id="50990.A0A4Y7PRN1"/>
<proteinExistence type="predicted"/>
<feature type="region of interest" description="Disordered" evidence="1">
    <location>
        <begin position="415"/>
        <end position="442"/>
    </location>
</feature>
<dbReference type="EMBL" id="ML170215">
    <property type="protein sequence ID" value="TDL17835.1"/>
    <property type="molecule type" value="Genomic_DNA"/>
</dbReference>
<feature type="compositionally biased region" description="Low complexity" evidence="1">
    <location>
        <begin position="620"/>
        <end position="643"/>
    </location>
</feature>
<feature type="compositionally biased region" description="Low complexity" evidence="1">
    <location>
        <begin position="1127"/>
        <end position="1138"/>
    </location>
</feature>
<feature type="region of interest" description="Disordered" evidence="1">
    <location>
        <begin position="316"/>
        <end position="368"/>
    </location>
</feature>
<feature type="compositionally biased region" description="Low complexity" evidence="1">
    <location>
        <begin position="23"/>
        <end position="61"/>
    </location>
</feature>
<feature type="region of interest" description="Disordered" evidence="1">
    <location>
        <begin position="1474"/>
        <end position="1554"/>
    </location>
</feature>
<feature type="region of interest" description="Disordered" evidence="1">
    <location>
        <begin position="279"/>
        <end position="304"/>
    </location>
</feature>
<feature type="compositionally biased region" description="Pro residues" evidence="1">
    <location>
        <begin position="1154"/>
        <end position="1171"/>
    </location>
</feature>
<feature type="compositionally biased region" description="Polar residues" evidence="1">
    <location>
        <begin position="861"/>
        <end position="883"/>
    </location>
</feature>
<feature type="region of interest" description="Disordered" evidence="1">
    <location>
        <begin position="859"/>
        <end position="883"/>
    </location>
</feature>
<feature type="compositionally biased region" description="Polar residues" evidence="1">
    <location>
        <begin position="1484"/>
        <end position="1503"/>
    </location>
</feature>